<dbReference type="OrthoDB" id="5948173at2759"/>
<evidence type="ECO:0000256" key="1">
    <source>
        <dbReference type="SAM" id="MobiDB-lite"/>
    </source>
</evidence>
<dbReference type="Pfam" id="PF03385">
    <property type="entry name" value="STELLO"/>
    <property type="match status" value="1"/>
</dbReference>
<keyword evidence="2" id="KW-0472">Membrane</keyword>
<dbReference type="PANTHER" id="PTHR31362">
    <property type="entry name" value="GLYCOSYLTRANSFERASE STELLO1-RELATED"/>
    <property type="match status" value="1"/>
</dbReference>
<dbReference type="AlphaFoldDB" id="A0A4U8UR26"/>
<dbReference type="STRING" id="34508.A0A4U8UR26"/>
<feature type="region of interest" description="Disordered" evidence="1">
    <location>
        <begin position="809"/>
        <end position="831"/>
    </location>
</feature>
<protein>
    <submittedName>
        <fullName evidence="3">Uncharacterized protein</fullName>
    </submittedName>
</protein>
<dbReference type="PANTHER" id="PTHR31362:SF0">
    <property type="entry name" value="EXOSTOSIN DOMAIN-CONTAINING PROTEIN-RELATED"/>
    <property type="match status" value="1"/>
</dbReference>
<proteinExistence type="predicted"/>
<keyword evidence="2" id="KW-1133">Transmembrane helix</keyword>
<organism evidence="3 4">
    <name type="scientific">Steinernema carpocapsae</name>
    <name type="common">Entomopathogenic nematode</name>
    <dbReference type="NCBI Taxonomy" id="34508"/>
    <lineage>
        <taxon>Eukaryota</taxon>
        <taxon>Metazoa</taxon>
        <taxon>Ecdysozoa</taxon>
        <taxon>Nematoda</taxon>
        <taxon>Chromadorea</taxon>
        <taxon>Rhabditida</taxon>
        <taxon>Tylenchina</taxon>
        <taxon>Panagrolaimomorpha</taxon>
        <taxon>Strongyloidoidea</taxon>
        <taxon>Steinernematidae</taxon>
        <taxon>Steinernema</taxon>
    </lineage>
</organism>
<dbReference type="Proteomes" id="UP000298663">
    <property type="component" value="Unassembled WGS sequence"/>
</dbReference>
<sequence>MEGRAIVSDNWVRSAPYENSDVLSDAVGSLVVRMEFPGNSTFLLLLTVLIAIPNLLYYVLSSQISKETFYREELKSDAACNKFALQWIVITSIAHRPTKAIRRLSQEKDWNIVVVGDKKGPLEPISPEWSELGNVCVLTVENQKRLKFNILRKLKYGSYTRKMIGYLYAIKFGAQWIYDTDDDNFPINLGISQFDKTGVYQGMSYVNVAKKGGFNMSNHLFNPYEFFGQRTIWPRGYPLSHIRISNDVHRHKLCLSLPLPLIQQGLVDKDPDVDAIYRLINADPKSGLNMSFSSVAPPVLLGNGIYAPFNSQNTLFHRDAFFGLFLPVSVAFRVTDIWRGYFAQKLLHLSGNFVGFYPVNARQERNVHSYLDDFKEEKALYDDAERVVQLIARWKCSEDTLDGCAMELSRLFAAKSFWGNEENGVLKAWLDDLTSLNYKFPKIVNGTTVFNQTNCRRSYLNFMVESSEERQIRKGRNMAQFVQWCDEVAANELADNFTFPLKEQISTNGRENRALIITSNYQFIASVGILDRLYDGYFAHVIFCGPFYPQFVHPQYSDKFPSARKVSFIHLYEQEMHEGFFAYFCTTKAIEMRLQNIEGFIVVADDAIYNFWNHISLDRFRLNGVTRRKGTWWKGPYGATAINSTINDLRNRLQSNDSVLKQAWKSYEEGVRMDGFELLSERDVWGVSDWYYVPSSNFSTFHAISQVLFDNNVFHEIAVPKLGAGLGWLEFYKTENLDVPNSLHVWFKRSSWPSMYHEKLIYFHPVKMSAFGQTLPRRLDFCKSVVTAFAKNLFGFALTYEDNLSEKAVESMRNESNGTSKEDPSGSNPVRECCNTTASLSPKCLHLCDVKAISSKKIYELLTATEPQCEMGFEQISGFIKCFTTHAKFNETADDSLNETRFLPPSLVEDQSKTTPSDNPTKDELDLRNALHRCCFKRYVYRASRGKNCVDFCTGRLDIDRLRDQRYVTCVEVFSDIVQCYALQLEGV</sequence>
<evidence type="ECO:0000313" key="4">
    <source>
        <dbReference type="Proteomes" id="UP000298663"/>
    </source>
</evidence>
<dbReference type="EMBL" id="AZBU02000001">
    <property type="protein sequence ID" value="TMS35586.1"/>
    <property type="molecule type" value="Genomic_DNA"/>
</dbReference>
<reference evidence="3 4" key="2">
    <citation type="journal article" date="2019" name="G3 (Bethesda)">
        <title>Hybrid Assembly of the Genome of the Entomopathogenic Nematode Steinernema carpocapsae Identifies the X-Chromosome.</title>
        <authorList>
            <person name="Serra L."/>
            <person name="Macchietto M."/>
            <person name="Macias-Munoz A."/>
            <person name="McGill C.J."/>
            <person name="Rodriguez I.M."/>
            <person name="Rodriguez B."/>
            <person name="Murad R."/>
            <person name="Mortazavi A."/>
        </authorList>
    </citation>
    <scope>NUCLEOTIDE SEQUENCE [LARGE SCALE GENOMIC DNA]</scope>
    <source>
        <strain evidence="3 4">ALL</strain>
    </source>
</reference>
<evidence type="ECO:0000313" key="3">
    <source>
        <dbReference type="EMBL" id="TMS35586.1"/>
    </source>
</evidence>
<feature type="transmembrane region" description="Helical" evidence="2">
    <location>
        <begin position="42"/>
        <end position="60"/>
    </location>
</feature>
<evidence type="ECO:0000256" key="2">
    <source>
        <dbReference type="SAM" id="Phobius"/>
    </source>
</evidence>
<reference evidence="3 4" key="1">
    <citation type="journal article" date="2015" name="Genome Biol.">
        <title>Comparative genomics of Steinernema reveals deeply conserved gene regulatory networks.</title>
        <authorList>
            <person name="Dillman A.R."/>
            <person name="Macchietto M."/>
            <person name="Porter C.F."/>
            <person name="Rogers A."/>
            <person name="Williams B."/>
            <person name="Antoshechkin I."/>
            <person name="Lee M.M."/>
            <person name="Goodwin Z."/>
            <person name="Lu X."/>
            <person name="Lewis E.E."/>
            <person name="Goodrich-Blair H."/>
            <person name="Stock S.P."/>
            <person name="Adams B.J."/>
            <person name="Sternberg P.W."/>
            <person name="Mortazavi A."/>
        </authorList>
    </citation>
    <scope>NUCLEOTIDE SEQUENCE [LARGE SCALE GENOMIC DNA]</scope>
    <source>
        <strain evidence="3 4">ALL</strain>
    </source>
</reference>
<dbReference type="InterPro" id="IPR005049">
    <property type="entry name" value="STL-like"/>
</dbReference>
<keyword evidence="2" id="KW-0812">Transmembrane</keyword>
<accession>A0A4U8UR26</accession>
<name>A0A4U8UR26_STECR</name>
<gene>
    <name evidence="3" type="ORF">L596_002957</name>
</gene>
<keyword evidence="4" id="KW-1185">Reference proteome</keyword>
<comment type="caution">
    <text evidence="3">The sequence shown here is derived from an EMBL/GenBank/DDBJ whole genome shotgun (WGS) entry which is preliminary data.</text>
</comment>